<reference evidence="2 3" key="1">
    <citation type="submission" date="2024-06" db="EMBL/GenBank/DDBJ databases">
        <authorList>
            <person name="Kraege A."/>
            <person name="Thomma B."/>
        </authorList>
    </citation>
    <scope>NUCLEOTIDE SEQUENCE [LARGE SCALE GENOMIC DNA]</scope>
</reference>
<accession>A0ABP1FYK4</accession>
<dbReference type="PANTHER" id="PTHR13132:SF29">
    <property type="entry name" value="ALPHA-(1,6)-FUCOSYLTRANSFERASE"/>
    <property type="match status" value="1"/>
</dbReference>
<keyword evidence="3" id="KW-1185">Reference proteome</keyword>
<sequence length="306" mass="34496">MGQALALAIETNRTLVVAPDVGYPYTDTDSCARGSTWDECYFEQMSSCTWRDALNGTDEEPACIQSPSMITDPSMRTICFQGYFTADDYSFQAVPPQFKALLRASPIRADKWYYWWRAQSAAYIVRPNARSRNEIEARKRRAFAGERIQPGTISVHVRHGDKYVESALVEDGVYLGVAEAMYQAQQNVSGLAQSERLRHRIFLSTEDPQTVEAFNAAVEWDVQWTDVMREDSATSTLAHAALIGPYEEMLNSLMNLDLALQGDGFVGTLSSNWCRLIDELRATVRCKAHAPYLDAQQDKAPYDVDW</sequence>
<evidence type="ECO:0000259" key="1">
    <source>
        <dbReference type="Pfam" id="PF19745"/>
    </source>
</evidence>
<dbReference type="InterPro" id="IPR045573">
    <property type="entry name" value="Fut8_N_cat"/>
</dbReference>
<name>A0ABP1FYK4_9CHLO</name>
<dbReference type="Pfam" id="PF19745">
    <property type="entry name" value="FUT8_N_cat"/>
    <property type="match status" value="1"/>
</dbReference>
<organism evidence="2 3">
    <name type="scientific">Coccomyxa viridis</name>
    <dbReference type="NCBI Taxonomy" id="1274662"/>
    <lineage>
        <taxon>Eukaryota</taxon>
        <taxon>Viridiplantae</taxon>
        <taxon>Chlorophyta</taxon>
        <taxon>core chlorophytes</taxon>
        <taxon>Trebouxiophyceae</taxon>
        <taxon>Trebouxiophyceae incertae sedis</taxon>
        <taxon>Coccomyxaceae</taxon>
        <taxon>Coccomyxa</taxon>
    </lineage>
</organism>
<dbReference type="PANTHER" id="PTHR13132">
    <property type="entry name" value="ALPHA- 1,6 -FUCOSYLTRANSFERASE"/>
    <property type="match status" value="1"/>
</dbReference>
<dbReference type="EMBL" id="CAXHTA020000010">
    <property type="protein sequence ID" value="CAL5224089.1"/>
    <property type="molecule type" value="Genomic_DNA"/>
</dbReference>
<gene>
    <name evidence="2" type="primary">g6715</name>
    <name evidence="2" type="ORF">VP750_LOCUS5748</name>
</gene>
<comment type="caution">
    <text evidence="2">The sequence shown here is derived from an EMBL/GenBank/DDBJ whole genome shotgun (WGS) entry which is preliminary data.</text>
</comment>
<evidence type="ECO:0000313" key="2">
    <source>
        <dbReference type="EMBL" id="CAL5224089.1"/>
    </source>
</evidence>
<protein>
    <submittedName>
        <fullName evidence="2">G6715 protein</fullName>
    </submittedName>
</protein>
<dbReference type="Proteomes" id="UP001497392">
    <property type="component" value="Unassembled WGS sequence"/>
</dbReference>
<feature type="domain" description="Alpha-(1,6)-fucosyltransferase N- and catalytic" evidence="1">
    <location>
        <begin position="7"/>
        <end position="287"/>
    </location>
</feature>
<evidence type="ECO:0000313" key="3">
    <source>
        <dbReference type="Proteomes" id="UP001497392"/>
    </source>
</evidence>
<dbReference type="Gene3D" id="3.40.50.11350">
    <property type="match status" value="1"/>
</dbReference>
<proteinExistence type="predicted"/>